<accession>A0A409W3U8</accession>
<proteinExistence type="predicted"/>
<dbReference type="PANTHER" id="PTHR20961:SF38">
    <property type="entry name" value="PROTEIN O-LINKED-MANNOSE BETA-1,4-N-ACETYLGLUCOSAMINYLTRANSFERASE 2"/>
    <property type="match status" value="1"/>
</dbReference>
<dbReference type="InterPro" id="IPR007657">
    <property type="entry name" value="Glycosyltransferase_61"/>
</dbReference>
<dbReference type="PANTHER" id="PTHR20961">
    <property type="entry name" value="GLYCOSYLTRANSFERASE"/>
    <property type="match status" value="1"/>
</dbReference>
<dbReference type="Proteomes" id="UP000284706">
    <property type="component" value="Unassembled WGS sequence"/>
</dbReference>
<keyword evidence="2" id="KW-0328">Glycosyltransferase</keyword>
<keyword evidence="5" id="KW-1133">Transmembrane helix</keyword>
<evidence type="ECO:0000256" key="2">
    <source>
        <dbReference type="ARBA" id="ARBA00022676"/>
    </source>
</evidence>
<dbReference type="InParanoid" id="A0A409W3U8"/>
<organism evidence="9 10">
    <name type="scientific">Gymnopilus dilepis</name>
    <dbReference type="NCBI Taxonomy" id="231916"/>
    <lineage>
        <taxon>Eukaryota</taxon>
        <taxon>Fungi</taxon>
        <taxon>Dikarya</taxon>
        <taxon>Basidiomycota</taxon>
        <taxon>Agaricomycotina</taxon>
        <taxon>Agaricomycetes</taxon>
        <taxon>Agaricomycetidae</taxon>
        <taxon>Agaricales</taxon>
        <taxon>Agaricineae</taxon>
        <taxon>Hymenogastraceae</taxon>
        <taxon>Gymnopilus</taxon>
    </lineage>
</organism>
<evidence type="ECO:0000256" key="1">
    <source>
        <dbReference type="ARBA" id="ARBA00004167"/>
    </source>
</evidence>
<comment type="subcellular location">
    <subcellularLocation>
        <location evidence="1">Membrane</location>
        <topology evidence="1">Single-pass membrane protein</topology>
    </subcellularLocation>
</comment>
<dbReference type="EMBL" id="NHYE01005417">
    <property type="protein sequence ID" value="PPQ73210.1"/>
    <property type="molecule type" value="Genomic_DNA"/>
</dbReference>
<dbReference type="OrthoDB" id="529273at2759"/>
<dbReference type="InterPro" id="IPR049625">
    <property type="entry name" value="Glyco_transf_61_cat"/>
</dbReference>
<keyword evidence="3" id="KW-0808">Transferase</keyword>
<dbReference type="GO" id="GO:0005783">
    <property type="term" value="C:endoplasmic reticulum"/>
    <property type="evidence" value="ECO:0007669"/>
    <property type="project" value="TreeGrafter"/>
</dbReference>
<keyword evidence="7" id="KW-0325">Glycoprotein</keyword>
<dbReference type="GO" id="GO:0016020">
    <property type="term" value="C:membrane"/>
    <property type="evidence" value="ECO:0007669"/>
    <property type="project" value="UniProtKB-SubCell"/>
</dbReference>
<evidence type="ECO:0000313" key="9">
    <source>
        <dbReference type="EMBL" id="PPQ73210.1"/>
    </source>
</evidence>
<dbReference type="Pfam" id="PF04577">
    <property type="entry name" value="Glyco_transf_61"/>
    <property type="match status" value="1"/>
</dbReference>
<evidence type="ECO:0000259" key="8">
    <source>
        <dbReference type="Pfam" id="PF04577"/>
    </source>
</evidence>
<evidence type="ECO:0000313" key="10">
    <source>
        <dbReference type="Proteomes" id="UP000284706"/>
    </source>
</evidence>
<sequence>MLARKQQAVLGLIFCFASFLLIFSARGRIAEHASRISFPYPGRYRAQLLPVVEAPPIPEIALQNTAINETTLPAGTPACGFTLFDRLYVRNGTIYVVTSNSTAFPHLKYVISLPEDRVNWKKLDPTDKEMQVISPEQAKEILGEHAIVVDGMSMIFYDTKQFMAHYYHWWGEIILGAIRIYSTMSLLPGMQEPLPEISRFLLPLIPDHSWRDRAGVDGPLMRAAFPTAPIERADHWQDLIVLNQTFVFERAMIVSRTGAHQSPLAGLWGKMISSTMNVTVPDRFWEPLRGRLVKNTVGYLPVLDESGVVTTEPRSSVPIVTYVSRQKTGRRLTEEDHQGLIRSLLELEEEGLIELNIAVMETLTFSKQIETVARSTIMVGVHGNGLTHQLWMPPSSRSTVIEILYPGDYLHDYEMLARNMGHIHYAIWNDSSLTYKPGEWFKGTHVGDGKKFHGSSIPVHGPTVAQIIRERLAVPDSKVNSQ</sequence>
<reference evidence="9 10" key="1">
    <citation type="journal article" date="2018" name="Evol. Lett.">
        <title>Horizontal gene cluster transfer increased hallucinogenic mushroom diversity.</title>
        <authorList>
            <person name="Reynolds H.T."/>
            <person name="Vijayakumar V."/>
            <person name="Gluck-Thaler E."/>
            <person name="Korotkin H.B."/>
            <person name="Matheny P.B."/>
            <person name="Slot J.C."/>
        </authorList>
    </citation>
    <scope>NUCLEOTIDE SEQUENCE [LARGE SCALE GENOMIC DNA]</scope>
    <source>
        <strain evidence="9 10">SRW20</strain>
    </source>
</reference>
<comment type="caution">
    <text evidence="9">The sequence shown here is derived from an EMBL/GenBank/DDBJ whole genome shotgun (WGS) entry which is preliminary data.</text>
</comment>
<dbReference type="STRING" id="231916.A0A409W3U8"/>
<name>A0A409W3U8_9AGAR</name>
<evidence type="ECO:0000256" key="5">
    <source>
        <dbReference type="ARBA" id="ARBA00022989"/>
    </source>
</evidence>
<keyword evidence="4" id="KW-0812">Transmembrane</keyword>
<evidence type="ECO:0000256" key="7">
    <source>
        <dbReference type="ARBA" id="ARBA00023180"/>
    </source>
</evidence>
<feature type="domain" description="Glycosyltransferase 61 catalytic" evidence="8">
    <location>
        <begin position="166"/>
        <end position="396"/>
    </location>
</feature>
<keyword evidence="10" id="KW-1185">Reference proteome</keyword>
<protein>
    <recommendedName>
        <fullName evidence="8">Glycosyltransferase 61 catalytic domain-containing protein</fullName>
    </recommendedName>
</protein>
<dbReference type="GO" id="GO:0035269">
    <property type="term" value="P:protein O-linked glycosylation via mannose"/>
    <property type="evidence" value="ECO:0007669"/>
    <property type="project" value="TreeGrafter"/>
</dbReference>
<evidence type="ECO:0000256" key="6">
    <source>
        <dbReference type="ARBA" id="ARBA00023136"/>
    </source>
</evidence>
<keyword evidence="6" id="KW-0472">Membrane</keyword>
<dbReference type="GO" id="GO:0097363">
    <property type="term" value="F:protein O-acetylglucosaminyltransferase activity"/>
    <property type="evidence" value="ECO:0007669"/>
    <property type="project" value="TreeGrafter"/>
</dbReference>
<evidence type="ECO:0000256" key="4">
    <source>
        <dbReference type="ARBA" id="ARBA00022692"/>
    </source>
</evidence>
<dbReference type="AlphaFoldDB" id="A0A409W3U8"/>
<gene>
    <name evidence="9" type="ORF">CVT26_015046</name>
</gene>
<evidence type="ECO:0000256" key="3">
    <source>
        <dbReference type="ARBA" id="ARBA00022679"/>
    </source>
</evidence>